<evidence type="ECO:0000313" key="10">
    <source>
        <dbReference type="EMBL" id="KAA6338253.1"/>
    </source>
</evidence>
<organism evidence="10">
    <name type="scientific">termite gut metagenome</name>
    <dbReference type="NCBI Taxonomy" id="433724"/>
    <lineage>
        <taxon>unclassified sequences</taxon>
        <taxon>metagenomes</taxon>
        <taxon>organismal metagenomes</taxon>
    </lineage>
</organism>
<dbReference type="GO" id="GO:0005524">
    <property type="term" value="F:ATP binding"/>
    <property type="evidence" value="ECO:0007669"/>
    <property type="project" value="UniProtKB-KW"/>
</dbReference>
<evidence type="ECO:0000256" key="4">
    <source>
        <dbReference type="ARBA" id="ARBA00022556"/>
    </source>
</evidence>
<name>A0A5J4RZ37_9ZZZZ</name>
<dbReference type="AlphaFoldDB" id="A0A5J4RZ37"/>
<dbReference type="PANTHER" id="PTHR42724">
    <property type="entry name" value="TETRAACYLDISACCHARIDE 4'-KINASE"/>
    <property type="match status" value="1"/>
</dbReference>
<reference evidence="10" key="1">
    <citation type="submission" date="2019-03" db="EMBL/GenBank/DDBJ databases">
        <title>Single cell metagenomics reveals metabolic interactions within the superorganism composed of flagellate Streblomastix strix and complex community of Bacteroidetes bacteria on its surface.</title>
        <authorList>
            <person name="Treitli S.C."/>
            <person name="Kolisko M."/>
            <person name="Husnik F."/>
            <person name="Keeling P."/>
            <person name="Hampl V."/>
        </authorList>
    </citation>
    <scope>NUCLEOTIDE SEQUENCE</scope>
    <source>
        <strain evidence="10">STM</strain>
    </source>
</reference>
<evidence type="ECO:0000256" key="6">
    <source>
        <dbReference type="ARBA" id="ARBA00022741"/>
    </source>
</evidence>
<dbReference type="NCBIfam" id="TIGR00682">
    <property type="entry name" value="lpxK"/>
    <property type="match status" value="1"/>
</dbReference>
<sequence length="392" mass="45283">MAEEYPVKIRQWLYPASFLYGLAVNLRNKLFDWKILHSTIYSIPVICVGNIAAGGAGKTPHTEYLIKLLRDEFHVAVLSRGYKRKTKGYVLADSQSSVRSIGDESYQIKKKFPEICVAVDADRCHGIEKLYLLRNPRIDVILLDDAFQHRYVQAGLNILLTDYHCLYSDDVLLPAGRLRESVSGKDRASMVIVTKCPPYIAPIDYNIIIKKLALYPYQQFYFSIFEYGNLTPVFPDIQTAGKRELGSLAEDEDVLLITGIASPARVIEELKKHTSRIDILSFADHHDFNKEDIALIEQRFNNLKGEKGIIITTEKDAARLASHPKITDEIKKWMYALPIEVKFLRDQQETFNKHIMDYVRKNKRDSIFSERKNRLETEDGYYIRYGTWQFSR</sequence>
<dbReference type="EC" id="2.7.1.130" evidence="2"/>
<evidence type="ECO:0000256" key="3">
    <source>
        <dbReference type="ARBA" id="ARBA00022516"/>
    </source>
</evidence>
<evidence type="ECO:0000256" key="8">
    <source>
        <dbReference type="ARBA" id="ARBA00022840"/>
    </source>
</evidence>
<keyword evidence="6" id="KW-0547">Nucleotide-binding</keyword>
<proteinExistence type="inferred from homology"/>
<keyword evidence="7 10" id="KW-0418">Kinase</keyword>
<dbReference type="InterPro" id="IPR027417">
    <property type="entry name" value="P-loop_NTPase"/>
</dbReference>
<keyword evidence="9" id="KW-0443">Lipid metabolism</keyword>
<dbReference type="PANTHER" id="PTHR42724:SF1">
    <property type="entry name" value="TETRAACYLDISACCHARIDE 4'-KINASE, MITOCHONDRIAL-RELATED"/>
    <property type="match status" value="1"/>
</dbReference>
<dbReference type="GO" id="GO:0009029">
    <property type="term" value="F:lipid-A 4'-kinase activity"/>
    <property type="evidence" value="ECO:0007669"/>
    <property type="project" value="UniProtKB-EC"/>
</dbReference>
<dbReference type="GO" id="GO:0009245">
    <property type="term" value="P:lipid A biosynthetic process"/>
    <property type="evidence" value="ECO:0007669"/>
    <property type="project" value="UniProtKB-KW"/>
</dbReference>
<comment type="pathway">
    <text evidence="1">Glycolipid biosynthesis; lipid IV(A) biosynthesis; lipid IV(A) from (3R)-3-hydroxytetradecanoyl-[acyl-carrier-protein] and UDP-N-acetyl-alpha-D-glucosamine: step 6/6.</text>
</comment>
<evidence type="ECO:0000256" key="9">
    <source>
        <dbReference type="ARBA" id="ARBA00023098"/>
    </source>
</evidence>
<keyword evidence="5 10" id="KW-0808">Transferase</keyword>
<dbReference type="GO" id="GO:0009244">
    <property type="term" value="P:lipopolysaccharide core region biosynthetic process"/>
    <property type="evidence" value="ECO:0007669"/>
    <property type="project" value="TreeGrafter"/>
</dbReference>
<dbReference type="EMBL" id="SNRY01000631">
    <property type="protein sequence ID" value="KAA6338253.1"/>
    <property type="molecule type" value="Genomic_DNA"/>
</dbReference>
<evidence type="ECO:0000256" key="2">
    <source>
        <dbReference type="ARBA" id="ARBA00012071"/>
    </source>
</evidence>
<protein>
    <recommendedName>
        <fullName evidence="2">tetraacyldisaccharide 4'-kinase</fullName>
        <ecNumber evidence="2">2.7.1.130</ecNumber>
    </recommendedName>
</protein>
<comment type="caution">
    <text evidence="10">The sequence shown here is derived from an EMBL/GenBank/DDBJ whole genome shotgun (WGS) entry which is preliminary data.</text>
</comment>
<evidence type="ECO:0000256" key="5">
    <source>
        <dbReference type="ARBA" id="ARBA00022679"/>
    </source>
</evidence>
<keyword evidence="8" id="KW-0067">ATP-binding</keyword>
<evidence type="ECO:0000256" key="1">
    <source>
        <dbReference type="ARBA" id="ARBA00004870"/>
    </source>
</evidence>
<dbReference type="GO" id="GO:0005886">
    <property type="term" value="C:plasma membrane"/>
    <property type="evidence" value="ECO:0007669"/>
    <property type="project" value="TreeGrafter"/>
</dbReference>
<dbReference type="UniPathway" id="UPA00359">
    <property type="reaction ID" value="UER00482"/>
</dbReference>
<dbReference type="HAMAP" id="MF_00409">
    <property type="entry name" value="LpxK"/>
    <property type="match status" value="1"/>
</dbReference>
<gene>
    <name evidence="10" type="ORF">EZS27_013725</name>
</gene>
<keyword evidence="3" id="KW-0444">Lipid biosynthesis</keyword>
<accession>A0A5J4RZ37</accession>
<keyword evidence="4" id="KW-0441">Lipid A biosynthesis</keyword>
<dbReference type="SUPFAM" id="SSF52540">
    <property type="entry name" value="P-loop containing nucleoside triphosphate hydrolases"/>
    <property type="match status" value="1"/>
</dbReference>
<dbReference type="InterPro" id="IPR003758">
    <property type="entry name" value="LpxK"/>
</dbReference>
<dbReference type="Pfam" id="PF02606">
    <property type="entry name" value="LpxK"/>
    <property type="match status" value="1"/>
</dbReference>
<evidence type="ECO:0000256" key="7">
    <source>
        <dbReference type="ARBA" id="ARBA00022777"/>
    </source>
</evidence>